<feature type="transmembrane region" description="Helical" evidence="1">
    <location>
        <begin position="9"/>
        <end position="30"/>
    </location>
</feature>
<gene>
    <name evidence="2" type="ORF">EGH25_08160</name>
</gene>
<evidence type="ECO:0000313" key="2">
    <source>
        <dbReference type="EMBL" id="MCX2819325.1"/>
    </source>
</evidence>
<keyword evidence="3" id="KW-1185">Reference proteome</keyword>
<keyword evidence="1" id="KW-0472">Membrane</keyword>
<sequence>MEADSIPRWLMYVFVVVLVVGVAGAGFLYLTSLTEERETTAHGYSVTEDTEEGVVVIEVDEVTRVTETTVDTGIPLIGEVVAERKDVRYDRLNVSTDEGGGTGEFLDGYEPGDTVRLEATEEPEWKEEGDGGYAADGDQVLLITPHSDTGRYLIAVSNRTEPVNHSRSEWRQTVDKK</sequence>
<dbReference type="AlphaFoldDB" id="A0A9Q4C586"/>
<dbReference type="RefSeq" id="WP_266087498.1">
    <property type="nucleotide sequence ID" value="NZ_RKLV01000007.1"/>
</dbReference>
<dbReference type="EMBL" id="RKLV01000007">
    <property type="protein sequence ID" value="MCX2819325.1"/>
    <property type="molecule type" value="Genomic_DNA"/>
</dbReference>
<evidence type="ECO:0000256" key="1">
    <source>
        <dbReference type="SAM" id="Phobius"/>
    </source>
</evidence>
<comment type="caution">
    <text evidence="2">The sequence shown here is derived from an EMBL/GenBank/DDBJ whole genome shotgun (WGS) entry which is preliminary data.</text>
</comment>
<accession>A0A9Q4C586</accession>
<evidence type="ECO:0000313" key="3">
    <source>
        <dbReference type="Proteomes" id="UP001149411"/>
    </source>
</evidence>
<keyword evidence="1" id="KW-0812">Transmembrane</keyword>
<organism evidence="2 3">
    <name type="scientific">Halorutilus salinus</name>
    <dbReference type="NCBI Taxonomy" id="2487751"/>
    <lineage>
        <taxon>Archaea</taxon>
        <taxon>Methanobacteriati</taxon>
        <taxon>Methanobacteriota</taxon>
        <taxon>Stenosarchaea group</taxon>
        <taxon>Halobacteria</taxon>
        <taxon>Halorutilales</taxon>
        <taxon>Halorutilaceae</taxon>
        <taxon>Halorutilus</taxon>
    </lineage>
</organism>
<dbReference type="Proteomes" id="UP001149411">
    <property type="component" value="Unassembled WGS sequence"/>
</dbReference>
<protein>
    <submittedName>
        <fullName evidence="2">Uncharacterized protein</fullName>
    </submittedName>
</protein>
<proteinExistence type="predicted"/>
<keyword evidence="1" id="KW-1133">Transmembrane helix</keyword>
<reference evidence="2" key="1">
    <citation type="submission" date="2022-09" db="EMBL/GenBank/DDBJ databases">
        <title>Haloadaptaus new haloarchaeum isolated from saline soil.</title>
        <authorList>
            <person name="Duran-Viseras A."/>
            <person name="Sanchez-Porro C."/>
            <person name="Ventosa A."/>
        </authorList>
    </citation>
    <scope>NUCLEOTIDE SEQUENCE</scope>
    <source>
        <strain evidence="2">F3-133</strain>
    </source>
</reference>
<name>A0A9Q4C586_9EURY</name>